<dbReference type="InterPro" id="IPR003173">
    <property type="entry name" value="PC4_C"/>
</dbReference>
<dbReference type="GO" id="GO:0005634">
    <property type="term" value="C:nucleus"/>
    <property type="evidence" value="ECO:0007669"/>
    <property type="project" value="UniProtKB-SubCell"/>
</dbReference>
<evidence type="ECO:0000256" key="2">
    <source>
        <dbReference type="ARBA" id="ARBA00009001"/>
    </source>
</evidence>
<sequence>MPKNKKEESSDSDSGPEDRTPAKKAKGEPSGSKNKDGEYVIDLDGKKRITVREFKSKVYVDIREFYEKDGKQLPGKKGISLSGENWRKLLASADEINEQLKNF</sequence>
<comment type="subcellular location">
    <subcellularLocation>
        <location evidence="1">Nucleus</location>
    </subcellularLocation>
</comment>
<feature type="compositionally biased region" description="Basic and acidic residues" evidence="7">
    <location>
        <begin position="16"/>
        <end position="39"/>
    </location>
</feature>
<dbReference type="EMBL" id="GANO01000917">
    <property type="protein sequence ID" value="JAB58954.1"/>
    <property type="molecule type" value="mRNA"/>
</dbReference>
<dbReference type="Gene3D" id="2.30.31.10">
    <property type="entry name" value="Transcriptional Coactivator Pc4, Chain A"/>
    <property type="match status" value="1"/>
</dbReference>
<accession>U5EXJ9</accession>
<evidence type="ECO:0000256" key="4">
    <source>
        <dbReference type="ARBA" id="ARBA00023125"/>
    </source>
</evidence>
<dbReference type="GO" id="GO:0003677">
    <property type="term" value="F:DNA binding"/>
    <property type="evidence" value="ECO:0007669"/>
    <property type="project" value="UniProtKB-KW"/>
</dbReference>
<evidence type="ECO:0000313" key="9">
    <source>
        <dbReference type="EMBL" id="JAB58954.1"/>
    </source>
</evidence>
<reference evidence="9" key="1">
    <citation type="journal article" date="2014" name="Insect Biochem. Mol. Biol.">
        <title>An insight into the sialome of the frog biting fly, Corethrella appendiculata.</title>
        <authorList>
            <person name="Ribeiro J.M.C."/>
            <person name="Chagas A.C."/>
            <person name="Pham V.M."/>
            <person name="Lounibos L.P."/>
            <person name="Calvo E."/>
        </authorList>
    </citation>
    <scope>NUCLEOTIDE SEQUENCE</scope>
    <source>
        <tissue evidence="9">Salivary glands</tissue>
    </source>
</reference>
<protein>
    <submittedName>
        <fullName evidence="9">Putative transcriptional coactivator p15</fullName>
    </submittedName>
</protein>
<organism evidence="9">
    <name type="scientific">Corethrella appendiculata</name>
    <dbReference type="NCBI Taxonomy" id="1370023"/>
    <lineage>
        <taxon>Eukaryota</taxon>
        <taxon>Metazoa</taxon>
        <taxon>Ecdysozoa</taxon>
        <taxon>Arthropoda</taxon>
        <taxon>Hexapoda</taxon>
        <taxon>Insecta</taxon>
        <taxon>Pterygota</taxon>
        <taxon>Neoptera</taxon>
        <taxon>Endopterygota</taxon>
        <taxon>Diptera</taxon>
        <taxon>Nematocera</taxon>
        <taxon>Culicoidea</taxon>
        <taxon>Chaoboridae</taxon>
        <taxon>Corethrella</taxon>
    </lineage>
</organism>
<evidence type="ECO:0000256" key="6">
    <source>
        <dbReference type="ARBA" id="ARBA00023242"/>
    </source>
</evidence>
<evidence type="ECO:0000256" key="1">
    <source>
        <dbReference type="ARBA" id="ARBA00004123"/>
    </source>
</evidence>
<dbReference type="InterPro" id="IPR045125">
    <property type="entry name" value="Sub1/Tcp4-like"/>
</dbReference>
<comment type="similarity">
    <text evidence="2">Belongs to the transcriptional coactivator PC4 family.</text>
</comment>
<evidence type="ECO:0000256" key="3">
    <source>
        <dbReference type="ARBA" id="ARBA00023015"/>
    </source>
</evidence>
<keyword evidence="6" id="KW-0539">Nucleus</keyword>
<proteinExistence type="evidence at transcript level"/>
<dbReference type="SUPFAM" id="SSF54447">
    <property type="entry name" value="ssDNA-binding transcriptional regulator domain"/>
    <property type="match status" value="1"/>
</dbReference>
<dbReference type="PANTHER" id="PTHR13215">
    <property type="entry name" value="RNA POLYMERASE II TRANSCRIPTIONAL COACTIVATOR"/>
    <property type="match status" value="1"/>
</dbReference>
<feature type="domain" description="Transcriptional coactivator p15 (PC4) C-terminal" evidence="8">
    <location>
        <begin position="42"/>
        <end position="91"/>
    </location>
</feature>
<keyword evidence="3" id="KW-0805">Transcription regulation</keyword>
<evidence type="ECO:0000256" key="5">
    <source>
        <dbReference type="ARBA" id="ARBA00023163"/>
    </source>
</evidence>
<evidence type="ECO:0000256" key="7">
    <source>
        <dbReference type="SAM" id="MobiDB-lite"/>
    </source>
</evidence>
<keyword evidence="5" id="KW-0804">Transcription</keyword>
<dbReference type="InterPro" id="IPR009044">
    <property type="entry name" value="ssDNA-bd_transcriptional_reg"/>
</dbReference>
<feature type="region of interest" description="Disordered" evidence="7">
    <location>
        <begin position="1"/>
        <end position="39"/>
    </location>
</feature>
<evidence type="ECO:0000259" key="8">
    <source>
        <dbReference type="Pfam" id="PF02229"/>
    </source>
</evidence>
<name>U5EXJ9_9DIPT</name>
<dbReference type="Pfam" id="PF02229">
    <property type="entry name" value="PC4"/>
    <property type="match status" value="1"/>
</dbReference>
<dbReference type="AlphaFoldDB" id="U5EXJ9"/>
<keyword evidence="4" id="KW-0238">DNA-binding</keyword>
<dbReference type="GO" id="GO:0003713">
    <property type="term" value="F:transcription coactivator activity"/>
    <property type="evidence" value="ECO:0007669"/>
    <property type="project" value="InterPro"/>
</dbReference>
<dbReference type="GO" id="GO:0060261">
    <property type="term" value="P:positive regulation of transcription initiation by RNA polymerase II"/>
    <property type="evidence" value="ECO:0007669"/>
    <property type="project" value="InterPro"/>
</dbReference>